<name>A0AAU8AFW3_9RHOB</name>
<proteinExistence type="predicted"/>
<protein>
    <submittedName>
        <fullName evidence="1">Uncharacterized protein</fullName>
    </submittedName>
</protein>
<sequence>MSSLTQELADKLAEDTFKVMKLTGDDRFFMEVAKVIGASSTTLEEAFLTSVRVRLAERRARAFLVERLNAAKAGEAAPGDGQP</sequence>
<evidence type="ECO:0000313" key="1">
    <source>
        <dbReference type="EMBL" id="XCC93820.1"/>
    </source>
</evidence>
<gene>
    <name evidence="1" type="ORF">PVT71_01045</name>
</gene>
<accession>A0AAU8AFW3</accession>
<organism evidence="1">
    <name type="scientific">Alloyangia sp. H15</name>
    <dbReference type="NCBI Taxonomy" id="3029062"/>
    <lineage>
        <taxon>Bacteria</taxon>
        <taxon>Pseudomonadati</taxon>
        <taxon>Pseudomonadota</taxon>
        <taxon>Alphaproteobacteria</taxon>
        <taxon>Rhodobacterales</taxon>
        <taxon>Roseobacteraceae</taxon>
        <taxon>Alloyangia</taxon>
    </lineage>
</organism>
<reference evidence="1" key="1">
    <citation type="submission" date="2023-02" db="EMBL/GenBank/DDBJ databases">
        <title>Description and genomic characterization of Salipiger bruguierae sp. nov., isolated from the sediment of mangrove plant Bruguiera sexangula.</title>
        <authorList>
            <person name="Long M."/>
        </authorList>
    </citation>
    <scope>NUCLEOTIDE SEQUENCE</scope>
    <source>
        <strain evidence="1">H15</strain>
    </source>
</reference>
<dbReference type="EMBL" id="CP123384">
    <property type="protein sequence ID" value="XCC93820.1"/>
    <property type="molecule type" value="Genomic_DNA"/>
</dbReference>
<dbReference type="RefSeq" id="WP_353472639.1">
    <property type="nucleotide sequence ID" value="NZ_CP123384.1"/>
</dbReference>
<dbReference type="AlphaFoldDB" id="A0AAU8AFW3"/>